<evidence type="ECO:0000313" key="4">
    <source>
        <dbReference type="Proteomes" id="UP000037460"/>
    </source>
</evidence>
<sequence>MRVSTASPITRSIAIDHTIARLETLSQRQNVQLEKEHKGKRRQGKPPWPQGSRPARRIQEKINARRAAAQAIVDRIEAERLEHEAELEAERQILEQEKMLAEMEAWEKWESNGGGDSPPGSSRRWDAARNWMRKERVVQVHLQLDEECYVRLSVTASTLTPRRAARLHAAAERRTLAKLAEEEAERQRLAKEAEDARRYAALGTTRWVRADSDFNAVLIFAFLGSRGLSLDQGGWPLAQLLGQLSWQWRRTCLRWCEDVETLKLRAGLDWGACRWTSGVMAAIERTVPRLTHLELHGLDRKAFSGLELISSSLTILTLSGCTDVGPMLEATHFPRVHTLRIERCRDLTAEACRQIAKEWRLRSLRMEGSTVTRSLIISFSRALPSNAPLESIECTEPFPDDAIKAIAKTCPALCSIVLPISGPYAIREAARCFPRLQRLRLGLQAELPSVTKRTPCWTDTELQALAQGCPELSELHLADGRNGFTAMSGVGLATLPRLTDLSLANLPSPLAGDAMIESANALSELVHLNLSDCSIPDAGANSRMPSLIYVGSGSDDAMPGMADRVLAAFLRACSKLETLNVAGISQLTNSAVFKAVPIACTKLRHVDVGPGRKGGHEGRGLIDGKGLVPLVDACPQLRSLRLSSAMGTAARASADLITHAEREKAKRLAQEAMENLQDRLERAAWILLTLVE</sequence>
<name>A0A0M0JQH5_9EUKA</name>
<comment type="caution">
    <text evidence="3">The sequence shown here is derived from an EMBL/GenBank/DDBJ whole genome shotgun (WGS) entry which is preliminary data.</text>
</comment>
<dbReference type="EMBL" id="JWZX01002520">
    <property type="protein sequence ID" value="KOO28735.1"/>
    <property type="molecule type" value="Genomic_DNA"/>
</dbReference>
<dbReference type="InterPro" id="IPR032675">
    <property type="entry name" value="LRR_dom_sf"/>
</dbReference>
<dbReference type="GO" id="GO:0031146">
    <property type="term" value="P:SCF-dependent proteasomal ubiquitin-dependent protein catabolic process"/>
    <property type="evidence" value="ECO:0007669"/>
    <property type="project" value="TreeGrafter"/>
</dbReference>
<feature type="coiled-coil region" evidence="1">
    <location>
        <begin position="66"/>
        <end position="104"/>
    </location>
</feature>
<dbReference type="Proteomes" id="UP000037460">
    <property type="component" value="Unassembled WGS sequence"/>
</dbReference>
<keyword evidence="1" id="KW-0175">Coiled coil</keyword>
<dbReference type="SUPFAM" id="SSF52047">
    <property type="entry name" value="RNI-like"/>
    <property type="match status" value="1"/>
</dbReference>
<evidence type="ECO:0000313" key="3">
    <source>
        <dbReference type="EMBL" id="KOO28735.1"/>
    </source>
</evidence>
<gene>
    <name evidence="3" type="ORF">Ctob_006660</name>
</gene>
<dbReference type="Gene3D" id="3.80.10.10">
    <property type="entry name" value="Ribonuclease Inhibitor"/>
    <property type="match status" value="2"/>
</dbReference>
<evidence type="ECO:0000256" key="1">
    <source>
        <dbReference type="SAM" id="Coils"/>
    </source>
</evidence>
<organism evidence="3 4">
    <name type="scientific">Chrysochromulina tobinii</name>
    <dbReference type="NCBI Taxonomy" id="1460289"/>
    <lineage>
        <taxon>Eukaryota</taxon>
        <taxon>Haptista</taxon>
        <taxon>Haptophyta</taxon>
        <taxon>Prymnesiophyceae</taxon>
        <taxon>Prymnesiales</taxon>
        <taxon>Chrysochromulinaceae</taxon>
        <taxon>Chrysochromulina</taxon>
    </lineage>
</organism>
<proteinExistence type="predicted"/>
<dbReference type="GO" id="GO:0019005">
    <property type="term" value="C:SCF ubiquitin ligase complex"/>
    <property type="evidence" value="ECO:0007669"/>
    <property type="project" value="TreeGrafter"/>
</dbReference>
<keyword evidence="4" id="KW-1185">Reference proteome</keyword>
<accession>A0A0M0JQH5</accession>
<feature type="region of interest" description="Disordered" evidence="2">
    <location>
        <begin position="29"/>
        <end position="57"/>
    </location>
</feature>
<dbReference type="AlphaFoldDB" id="A0A0M0JQH5"/>
<feature type="coiled-coil region" evidence="1">
    <location>
        <begin position="172"/>
        <end position="199"/>
    </location>
</feature>
<evidence type="ECO:0000256" key="2">
    <source>
        <dbReference type="SAM" id="MobiDB-lite"/>
    </source>
</evidence>
<dbReference type="OrthoDB" id="550575at2759"/>
<protein>
    <submittedName>
        <fullName evidence="3">Uncharacterized protein</fullName>
    </submittedName>
</protein>
<feature type="coiled-coil region" evidence="1">
    <location>
        <begin position="659"/>
        <end position="686"/>
    </location>
</feature>
<dbReference type="PANTHER" id="PTHR13318">
    <property type="entry name" value="PARTNER OF PAIRED, ISOFORM B-RELATED"/>
    <property type="match status" value="1"/>
</dbReference>
<reference evidence="4" key="1">
    <citation type="journal article" date="2015" name="PLoS Genet.">
        <title>Genome Sequence and Transcriptome Analyses of Chrysochromulina tobin: Metabolic Tools for Enhanced Algal Fitness in the Prominent Order Prymnesiales (Haptophyceae).</title>
        <authorList>
            <person name="Hovde B.T."/>
            <person name="Deodato C.R."/>
            <person name="Hunsperger H.M."/>
            <person name="Ryken S.A."/>
            <person name="Yost W."/>
            <person name="Jha R.K."/>
            <person name="Patterson J."/>
            <person name="Monnat R.J. Jr."/>
            <person name="Barlow S.B."/>
            <person name="Starkenburg S.R."/>
            <person name="Cattolico R.A."/>
        </authorList>
    </citation>
    <scope>NUCLEOTIDE SEQUENCE</scope>
    <source>
        <strain evidence="4">CCMP291</strain>
    </source>
</reference>